<feature type="transmembrane region" description="Helical" evidence="1">
    <location>
        <begin position="44"/>
        <end position="64"/>
    </location>
</feature>
<dbReference type="eggNOG" id="COG2226">
    <property type="taxonomic scope" value="Bacteria"/>
</dbReference>
<name>D1CIB1_THET1</name>
<dbReference type="STRING" id="525904.Tter_2594"/>
<feature type="transmembrane region" description="Helical" evidence="1">
    <location>
        <begin position="116"/>
        <end position="135"/>
    </location>
</feature>
<dbReference type="KEGG" id="ttr:Tter_2594"/>
<dbReference type="PANTHER" id="PTHR45277:SF1">
    <property type="entry name" value="EXPRESSED PROTEIN"/>
    <property type="match status" value="1"/>
</dbReference>
<dbReference type="AlphaFoldDB" id="D1CIB1"/>
<dbReference type="PANTHER" id="PTHR45277">
    <property type="entry name" value="EXPRESSED PROTEIN"/>
    <property type="match status" value="1"/>
</dbReference>
<dbReference type="InterPro" id="IPR029063">
    <property type="entry name" value="SAM-dependent_MTases_sf"/>
</dbReference>
<dbReference type="EMBL" id="CP001826">
    <property type="protein sequence ID" value="ACZ43482.1"/>
    <property type="molecule type" value="Genomic_DNA"/>
</dbReference>
<sequence length="262" mass="29304">MWDALLRQVFQGERVCVFVALKAIIINVNRSPSFSLRYGLDAPYVVACILAVGTLLLGVAAYFWVSAPAYFNPWELLWPLSFLLVGGWMLLYSGCIKLRHRYTLLRLADVRAGDKVLDVGTGLGLLAVAAAMLGADVVALDMWSVWDLSGNGRAGLERNAREEGVQLRVVEGDARSLPFPDSTFDAVVSNFVVHNIRGREDRKRAVAEMWRALRPGGILLISDIHHVGEYAQQLRPYAESLCIWRYFHTFPFSQVLVARKPQ</sequence>
<keyword evidence="1" id="KW-0812">Transmembrane</keyword>
<feature type="domain" description="Methyltransferase type 11" evidence="2">
    <location>
        <begin position="117"/>
        <end position="221"/>
    </location>
</feature>
<keyword evidence="3" id="KW-0489">Methyltransferase</keyword>
<keyword evidence="4" id="KW-1185">Reference proteome</keyword>
<evidence type="ECO:0000259" key="2">
    <source>
        <dbReference type="Pfam" id="PF08241"/>
    </source>
</evidence>
<keyword evidence="1" id="KW-0472">Membrane</keyword>
<dbReference type="SUPFAM" id="SSF53335">
    <property type="entry name" value="S-adenosyl-L-methionine-dependent methyltransferases"/>
    <property type="match status" value="1"/>
</dbReference>
<gene>
    <name evidence="3" type="ordered locus">Tter_2594</name>
</gene>
<dbReference type="InterPro" id="IPR013216">
    <property type="entry name" value="Methyltransf_11"/>
</dbReference>
<dbReference type="GO" id="GO:0008757">
    <property type="term" value="F:S-adenosylmethionine-dependent methyltransferase activity"/>
    <property type="evidence" value="ECO:0007669"/>
    <property type="project" value="InterPro"/>
</dbReference>
<accession>D1CIB1</accession>
<organism evidence="3 4">
    <name type="scientific">Thermobaculum terrenum (strain ATCC BAA-798 / CCMEE 7001 / YNP1)</name>
    <dbReference type="NCBI Taxonomy" id="525904"/>
    <lineage>
        <taxon>Bacteria</taxon>
        <taxon>Bacillati</taxon>
        <taxon>Chloroflexota</taxon>
        <taxon>Chloroflexia</taxon>
        <taxon>Candidatus Thermobaculales</taxon>
        <taxon>Candidatus Thermobaculaceae</taxon>
        <taxon>Thermobaculum</taxon>
    </lineage>
</organism>
<protein>
    <submittedName>
        <fullName evidence="3">Methyltransferase type 11</fullName>
    </submittedName>
</protein>
<dbReference type="HOGENOM" id="CLU_076542_2_0_0"/>
<dbReference type="Pfam" id="PF08241">
    <property type="entry name" value="Methyltransf_11"/>
    <property type="match status" value="1"/>
</dbReference>
<feature type="transmembrane region" description="Helical" evidence="1">
    <location>
        <begin position="76"/>
        <end position="95"/>
    </location>
</feature>
<dbReference type="Proteomes" id="UP000000323">
    <property type="component" value="Chromosome 2"/>
</dbReference>
<proteinExistence type="predicted"/>
<evidence type="ECO:0000313" key="4">
    <source>
        <dbReference type="Proteomes" id="UP000000323"/>
    </source>
</evidence>
<keyword evidence="3" id="KW-0808">Transferase</keyword>
<reference evidence="4" key="1">
    <citation type="journal article" date="2010" name="Stand. Genomic Sci.">
        <title>Complete genome sequence of 'Thermobaculum terrenum' type strain (YNP1).</title>
        <authorList>
            <person name="Kiss H."/>
            <person name="Cleland D."/>
            <person name="Lapidus A."/>
            <person name="Lucas S."/>
            <person name="Glavina Del Rio T."/>
            <person name="Nolan M."/>
            <person name="Tice H."/>
            <person name="Han C."/>
            <person name="Goodwin L."/>
            <person name="Pitluck S."/>
            <person name="Liolios K."/>
            <person name="Ivanova N."/>
            <person name="Mavromatis K."/>
            <person name="Ovchinnikova G."/>
            <person name="Pati A."/>
            <person name="Chen A."/>
            <person name="Palaniappan K."/>
            <person name="Land M."/>
            <person name="Hauser L."/>
            <person name="Chang Y."/>
            <person name="Jeffries C."/>
            <person name="Lu M."/>
            <person name="Brettin T."/>
            <person name="Detter J."/>
            <person name="Goker M."/>
            <person name="Tindall B."/>
            <person name="Beck B."/>
            <person name="McDermott T."/>
            <person name="Woyke T."/>
            <person name="Bristow J."/>
            <person name="Eisen J."/>
            <person name="Markowitz V."/>
            <person name="Hugenholtz P."/>
            <person name="Kyrpides N."/>
            <person name="Klenk H."/>
            <person name="Cheng J."/>
        </authorList>
    </citation>
    <scope>NUCLEOTIDE SEQUENCE [LARGE SCALE GENOMIC DNA]</scope>
    <source>
        <strain evidence="4">ATCC BAA-798 / YNP1</strain>
    </source>
</reference>
<keyword evidence="1" id="KW-1133">Transmembrane helix</keyword>
<dbReference type="CDD" id="cd02440">
    <property type="entry name" value="AdoMet_MTases"/>
    <property type="match status" value="1"/>
</dbReference>
<dbReference type="Gene3D" id="3.40.50.150">
    <property type="entry name" value="Vaccinia Virus protein VP39"/>
    <property type="match status" value="1"/>
</dbReference>
<dbReference type="GO" id="GO:0032259">
    <property type="term" value="P:methylation"/>
    <property type="evidence" value="ECO:0007669"/>
    <property type="project" value="UniProtKB-KW"/>
</dbReference>
<evidence type="ECO:0000256" key="1">
    <source>
        <dbReference type="SAM" id="Phobius"/>
    </source>
</evidence>
<evidence type="ECO:0000313" key="3">
    <source>
        <dbReference type="EMBL" id="ACZ43482.1"/>
    </source>
</evidence>